<gene>
    <name evidence="2" type="ORF">BDZ94DRAFT_1247258</name>
</gene>
<evidence type="ECO:0000313" key="3">
    <source>
        <dbReference type="Proteomes" id="UP000807353"/>
    </source>
</evidence>
<comment type="caution">
    <text evidence="2">The sequence shown here is derived from an EMBL/GenBank/DDBJ whole genome shotgun (WGS) entry which is preliminary data.</text>
</comment>
<evidence type="ECO:0000313" key="2">
    <source>
        <dbReference type="EMBL" id="KAF9468129.1"/>
    </source>
</evidence>
<name>A0A9P6CPL9_9AGAR</name>
<dbReference type="AlphaFoldDB" id="A0A9P6CPL9"/>
<dbReference type="OrthoDB" id="19174at2759"/>
<evidence type="ECO:0008006" key="4">
    <source>
        <dbReference type="Google" id="ProtNLM"/>
    </source>
</evidence>
<keyword evidence="1" id="KW-0732">Signal</keyword>
<sequence>MFGQLCPALCMPLSAVFFSFSSSRLIFLLDPSIPSMAIPTAPPKNIWVAAGDGDMARVQELVDQHCRCPQLVK</sequence>
<reference evidence="2" key="1">
    <citation type="submission" date="2020-11" db="EMBL/GenBank/DDBJ databases">
        <authorList>
            <consortium name="DOE Joint Genome Institute"/>
            <person name="Ahrendt S."/>
            <person name="Riley R."/>
            <person name="Andreopoulos W."/>
            <person name="Labutti K."/>
            <person name="Pangilinan J."/>
            <person name="Ruiz-Duenas F.J."/>
            <person name="Barrasa J.M."/>
            <person name="Sanchez-Garcia M."/>
            <person name="Camarero S."/>
            <person name="Miyauchi S."/>
            <person name="Serrano A."/>
            <person name="Linde D."/>
            <person name="Babiker R."/>
            <person name="Drula E."/>
            <person name="Ayuso-Fernandez I."/>
            <person name="Pacheco R."/>
            <person name="Padilla G."/>
            <person name="Ferreira P."/>
            <person name="Barriuso J."/>
            <person name="Kellner H."/>
            <person name="Castanera R."/>
            <person name="Alfaro M."/>
            <person name="Ramirez L."/>
            <person name="Pisabarro A.G."/>
            <person name="Kuo A."/>
            <person name="Tritt A."/>
            <person name="Lipzen A."/>
            <person name="He G."/>
            <person name="Yan M."/>
            <person name="Ng V."/>
            <person name="Cullen D."/>
            <person name="Martin F."/>
            <person name="Rosso M.-N."/>
            <person name="Henrissat B."/>
            <person name="Hibbett D."/>
            <person name="Martinez A.T."/>
            <person name="Grigoriev I.V."/>
        </authorList>
    </citation>
    <scope>NUCLEOTIDE SEQUENCE</scope>
    <source>
        <strain evidence="2">CBS 247.69</strain>
    </source>
</reference>
<dbReference type="Proteomes" id="UP000807353">
    <property type="component" value="Unassembled WGS sequence"/>
</dbReference>
<feature type="signal peptide" evidence="1">
    <location>
        <begin position="1"/>
        <end position="23"/>
    </location>
</feature>
<proteinExistence type="predicted"/>
<evidence type="ECO:0000256" key="1">
    <source>
        <dbReference type="SAM" id="SignalP"/>
    </source>
</evidence>
<organism evidence="2 3">
    <name type="scientific">Collybia nuda</name>
    <dbReference type="NCBI Taxonomy" id="64659"/>
    <lineage>
        <taxon>Eukaryota</taxon>
        <taxon>Fungi</taxon>
        <taxon>Dikarya</taxon>
        <taxon>Basidiomycota</taxon>
        <taxon>Agaricomycotina</taxon>
        <taxon>Agaricomycetes</taxon>
        <taxon>Agaricomycetidae</taxon>
        <taxon>Agaricales</taxon>
        <taxon>Tricholomatineae</taxon>
        <taxon>Clitocybaceae</taxon>
        <taxon>Collybia</taxon>
    </lineage>
</organism>
<accession>A0A9P6CPL9</accession>
<protein>
    <recommendedName>
        <fullName evidence="4">Secreted protein</fullName>
    </recommendedName>
</protein>
<keyword evidence="3" id="KW-1185">Reference proteome</keyword>
<dbReference type="EMBL" id="MU150234">
    <property type="protein sequence ID" value="KAF9468129.1"/>
    <property type="molecule type" value="Genomic_DNA"/>
</dbReference>
<feature type="chain" id="PRO_5040457649" description="Secreted protein" evidence="1">
    <location>
        <begin position="24"/>
        <end position="73"/>
    </location>
</feature>